<comment type="caution">
    <text evidence="1">The sequence shown here is derived from an EMBL/GenBank/DDBJ whole genome shotgun (WGS) entry which is preliminary data.</text>
</comment>
<evidence type="ECO:0000313" key="2">
    <source>
        <dbReference type="Proteomes" id="UP000821865"/>
    </source>
</evidence>
<sequence>MMALGVAPDNISEVALLPDLMMTEYVPHLFVSIAHISGVDTLSLDCFILPPSVFIVPPGVHPSYGHTVNDSIELLQQVANVTSVPSLALAFTLRARLYEPENPDPGNVRIGNYSPFMPCKPNSRQQSRPPASVSGLNITGFENIPWHHQRLNDLKSCTATVPFRVIHFSTLPPTSDDSDIEAVSAAVPPNGNEAISPATEPGTSAEPKPRKRQKRCTERQEEIDQALAKMIAINQMPLAFTTSTGFRHFMGVVEPSYESPSITKLKNRIKLLHIQLREKVVSQIDSATTAALPSDCWTSRVQDSYITVTAQTLESEWKSQAFT</sequence>
<keyword evidence="2" id="KW-1185">Reference proteome</keyword>
<reference evidence="1" key="1">
    <citation type="submission" date="2020-05" db="EMBL/GenBank/DDBJ databases">
        <title>Large-scale comparative analyses of tick genomes elucidate their genetic diversity and vector capacities.</title>
        <authorList>
            <person name="Jia N."/>
            <person name="Wang J."/>
            <person name="Shi W."/>
            <person name="Du L."/>
            <person name="Sun Y."/>
            <person name="Zhan W."/>
            <person name="Jiang J."/>
            <person name="Wang Q."/>
            <person name="Zhang B."/>
            <person name="Ji P."/>
            <person name="Sakyi L.B."/>
            <person name="Cui X."/>
            <person name="Yuan T."/>
            <person name="Jiang B."/>
            <person name="Yang W."/>
            <person name="Lam T.T.-Y."/>
            <person name="Chang Q."/>
            <person name="Ding S."/>
            <person name="Wang X."/>
            <person name="Zhu J."/>
            <person name="Ruan X."/>
            <person name="Zhao L."/>
            <person name="Wei J."/>
            <person name="Que T."/>
            <person name="Du C."/>
            <person name="Cheng J."/>
            <person name="Dai P."/>
            <person name="Han X."/>
            <person name="Huang E."/>
            <person name="Gao Y."/>
            <person name="Liu J."/>
            <person name="Shao H."/>
            <person name="Ye R."/>
            <person name="Li L."/>
            <person name="Wei W."/>
            <person name="Wang X."/>
            <person name="Wang C."/>
            <person name="Yang T."/>
            <person name="Huo Q."/>
            <person name="Li W."/>
            <person name="Guo W."/>
            <person name="Chen H."/>
            <person name="Zhou L."/>
            <person name="Ni X."/>
            <person name="Tian J."/>
            <person name="Zhou Y."/>
            <person name="Sheng Y."/>
            <person name="Liu T."/>
            <person name="Pan Y."/>
            <person name="Xia L."/>
            <person name="Li J."/>
            <person name="Zhao F."/>
            <person name="Cao W."/>
        </authorList>
    </citation>
    <scope>NUCLEOTIDE SEQUENCE</scope>
    <source>
        <strain evidence="1">Dsil-2018</strain>
    </source>
</reference>
<organism evidence="1 2">
    <name type="scientific">Dermacentor silvarum</name>
    <name type="common">Tick</name>
    <dbReference type="NCBI Taxonomy" id="543639"/>
    <lineage>
        <taxon>Eukaryota</taxon>
        <taxon>Metazoa</taxon>
        <taxon>Ecdysozoa</taxon>
        <taxon>Arthropoda</taxon>
        <taxon>Chelicerata</taxon>
        <taxon>Arachnida</taxon>
        <taxon>Acari</taxon>
        <taxon>Parasitiformes</taxon>
        <taxon>Ixodida</taxon>
        <taxon>Ixodoidea</taxon>
        <taxon>Ixodidae</taxon>
        <taxon>Rhipicephalinae</taxon>
        <taxon>Dermacentor</taxon>
    </lineage>
</organism>
<proteinExistence type="predicted"/>
<evidence type="ECO:0000313" key="1">
    <source>
        <dbReference type="EMBL" id="KAH7953576.1"/>
    </source>
</evidence>
<dbReference type="Proteomes" id="UP000821865">
    <property type="component" value="Chromosome 4"/>
</dbReference>
<name>A0ACB8CWQ9_DERSI</name>
<dbReference type="EMBL" id="CM023473">
    <property type="protein sequence ID" value="KAH7953576.1"/>
    <property type="molecule type" value="Genomic_DNA"/>
</dbReference>
<protein>
    <submittedName>
        <fullName evidence="1">Uncharacterized protein</fullName>
    </submittedName>
</protein>
<accession>A0ACB8CWQ9</accession>
<gene>
    <name evidence="1" type="ORF">HPB49_010299</name>
</gene>